<accession>A0A8S5RWF5</accession>
<evidence type="ECO:0000313" key="1">
    <source>
        <dbReference type="EMBL" id="DAF43110.1"/>
    </source>
</evidence>
<sequence length="38" mass="4674">MKEKNLERLYKLLERAEREHDTETAAALRWAIFELENR</sequence>
<reference evidence="1" key="1">
    <citation type="journal article" date="2021" name="Proc. Natl. Acad. Sci. U.S.A.">
        <title>A Catalog of Tens of Thousands of Viruses from Human Metagenomes Reveals Hidden Associations with Chronic Diseases.</title>
        <authorList>
            <person name="Tisza M.J."/>
            <person name="Buck C.B."/>
        </authorList>
    </citation>
    <scope>NUCLEOTIDE SEQUENCE</scope>
    <source>
        <strain evidence="1">CtLeh52</strain>
    </source>
</reference>
<organism evidence="1">
    <name type="scientific">Siphoviridae sp. ctLeh52</name>
    <dbReference type="NCBI Taxonomy" id="2827849"/>
    <lineage>
        <taxon>Viruses</taxon>
        <taxon>Duplodnaviria</taxon>
        <taxon>Heunggongvirae</taxon>
        <taxon>Uroviricota</taxon>
        <taxon>Caudoviricetes</taxon>
    </lineage>
</organism>
<dbReference type="EMBL" id="BK032499">
    <property type="protein sequence ID" value="DAF43110.1"/>
    <property type="molecule type" value="Genomic_DNA"/>
</dbReference>
<name>A0A8S5RWF5_9CAUD</name>
<proteinExistence type="predicted"/>
<protein>
    <submittedName>
        <fullName evidence="1">Uncharacterized protein</fullName>
    </submittedName>
</protein>